<dbReference type="Pfam" id="PF03781">
    <property type="entry name" value="FGE-sulfatase"/>
    <property type="match status" value="1"/>
</dbReference>
<dbReference type="EMBL" id="CP083239">
    <property type="protein sequence ID" value="UOK70139.1"/>
    <property type="molecule type" value="Genomic_DNA"/>
</dbReference>
<dbReference type="Proteomes" id="UP000831684">
    <property type="component" value="Chromosome"/>
</dbReference>
<dbReference type="InterPro" id="IPR051043">
    <property type="entry name" value="Sulfatase_Mod_Factor_Kinase"/>
</dbReference>
<dbReference type="InterPro" id="IPR016187">
    <property type="entry name" value="CTDL_fold"/>
</dbReference>
<dbReference type="InterPro" id="IPR005532">
    <property type="entry name" value="SUMF_dom"/>
</dbReference>
<feature type="domain" description="Sulfatase-modifying factor enzyme-like" evidence="1">
    <location>
        <begin position="18"/>
        <end position="323"/>
    </location>
</feature>
<dbReference type="PANTHER" id="PTHR23150:SF19">
    <property type="entry name" value="FORMYLGLYCINE-GENERATING ENZYME"/>
    <property type="match status" value="1"/>
</dbReference>
<dbReference type="InterPro" id="IPR042095">
    <property type="entry name" value="SUMF_sf"/>
</dbReference>
<sequence>MQLTVLAEGPADAGALRAPGMVWIPAGTFTMGSDRHYPEEEPAHRVSVDGFFIDATPVTNRAFAAFVAATGYRTLAERDPCPADYPDADPRLLVPGSLVFTAPEHTVPYEDWTQWWRFVPGADWRHPQGPGSTLDGLEDHPVVHVAHEDALAYARWCGKQLPSEAEWEFAARGGLEGAEFAWGETLVPGGVHRANTWQGAFPRENSAEDGYAGTSPVRAYPANGFGVFDMIGNVWEWTDDWYASSHAASLPSAKACCVSRNPRGARREDSVDPLEAGALAPRKVLKGGSHLCAPSYCRRYRPAARQPQTLDTASVHIGFRCIRRVAPDARPL</sequence>
<name>A0A9E6ZQZ5_9HYPH</name>
<accession>A0A9E6ZQZ5</accession>
<reference evidence="2" key="1">
    <citation type="submission" date="2021-09" db="EMBL/GenBank/DDBJ databases">
        <title>Network and meta-omics reveal the key degrader and cooperation patterns in an efficient 1,4-dioxane-degrading microbial community.</title>
        <authorList>
            <person name="Dai C."/>
        </authorList>
    </citation>
    <scope>NUCLEOTIDE SEQUENCE</scope>
    <source>
        <strain evidence="2">ZM13</strain>
    </source>
</reference>
<proteinExistence type="predicted"/>
<dbReference type="RefSeq" id="WP_244376536.1">
    <property type="nucleotide sequence ID" value="NZ_CP083239.1"/>
</dbReference>
<dbReference type="Gene3D" id="3.90.1580.10">
    <property type="entry name" value="paralog of FGE (formylglycine-generating enzyme)"/>
    <property type="match status" value="1"/>
</dbReference>
<evidence type="ECO:0000259" key="1">
    <source>
        <dbReference type="Pfam" id="PF03781"/>
    </source>
</evidence>
<gene>
    <name evidence="2" type="ORF">K9D25_15575</name>
</gene>
<dbReference type="PANTHER" id="PTHR23150">
    <property type="entry name" value="SULFATASE MODIFYING FACTOR 1, 2"/>
    <property type="match status" value="1"/>
</dbReference>
<dbReference type="GO" id="GO:0120147">
    <property type="term" value="F:formylglycine-generating oxidase activity"/>
    <property type="evidence" value="ECO:0007669"/>
    <property type="project" value="TreeGrafter"/>
</dbReference>
<evidence type="ECO:0000313" key="3">
    <source>
        <dbReference type="Proteomes" id="UP000831684"/>
    </source>
</evidence>
<evidence type="ECO:0000313" key="2">
    <source>
        <dbReference type="EMBL" id="UOK70139.1"/>
    </source>
</evidence>
<dbReference type="AlphaFoldDB" id="A0A9E6ZQZ5"/>
<dbReference type="KEGG" id="apol:K9D25_15575"/>
<protein>
    <submittedName>
        <fullName evidence="2">Formylglycine-generating enzyme family protein</fullName>
    </submittedName>
</protein>
<dbReference type="SUPFAM" id="SSF56436">
    <property type="entry name" value="C-type lectin-like"/>
    <property type="match status" value="1"/>
</dbReference>
<organism evidence="2 3">
    <name type="scientific">Ancylobacter polymorphus</name>
    <dbReference type="NCBI Taxonomy" id="223390"/>
    <lineage>
        <taxon>Bacteria</taxon>
        <taxon>Pseudomonadati</taxon>
        <taxon>Pseudomonadota</taxon>
        <taxon>Alphaproteobacteria</taxon>
        <taxon>Hyphomicrobiales</taxon>
        <taxon>Xanthobacteraceae</taxon>
        <taxon>Ancylobacter</taxon>
    </lineage>
</organism>